<evidence type="ECO:0000256" key="1">
    <source>
        <dbReference type="SAM" id="Phobius"/>
    </source>
</evidence>
<name>A0A5C3L3R3_COPMA</name>
<protein>
    <submittedName>
        <fullName evidence="2">Uncharacterized protein</fullName>
    </submittedName>
</protein>
<evidence type="ECO:0000313" key="2">
    <source>
        <dbReference type="EMBL" id="TFK27477.1"/>
    </source>
</evidence>
<reference evidence="2 3" key="1">
    <citation type="journal article" date="2019" name="Nat. Ecol. Evol.">
        <title>Megaphylogeny resolves global patterns of mushroom evolution.</title>
        <authorList>
            <person name="Varga T."/>
            <person name="Krizsan K."/>
            <person name="Foldi C."/>
            <person name="Dima B."/>
            <person name="Sanchez-Garcia M."/>
            <person name="Sanchez-Ramirez S."/>
            <person name="Szollosi G.J."/>
            <person name="Szarkandi J.G."/>
            <person name="Papp V."/>
            <person name="Albert L."/>
            <person name="Andreopoulos W."/>
            <person name="Angelini C."/>
            <person name="Antonin V."/>
            <person name="Barry K.W."/>
            <person name="Bougher N.L."/>
            <person name="Buchanan P."/>
            <person name="Buyck B."/>
            <person name="Bense V."/>
            <person name="Catcheside P."/>
            <person name="Chovatia M."/>
            <person name="Cooper J."/>
            <person name="Damon W."/>
            <person name="Desjardin D."/>
            <person name="Finy P."/>
            <person name="Geml J."/>
            <person name="Haridas S."/>
            <person name="Hughes K."/>
            <person name="Justo A."/>
            <person name="Karasinski D."/>
            <person name="Kautmanova I."/>
            <person name="Kiss B."/>
            <person name="Kocsube S."/>
            <person name="Kotiranta H."/>
            <person name="LaButti K.M."/>
            <person name="Lechner B.E."/>
            <person name="Liimatainen K."/>
            <person name="Lipzen A."/>
            <person name="Lukacs Z."/>
            <person name="Mihaltcheva S."/>
            <person name="Morgado L.N."/>
            <person name="Niskanen T."/>
            <person name="Noordeloos M.E."/>
            <person name="Ohm R.A."/>
            <person name="Ortiz-Santana B."/>
            <person name="Ovrebo C."/>
            <person name="Racz N."/>
            <person name="Riley R."/>
            <person name="Savchenko A."/>
            <person name="Shiryaev A."/>
            <person name="Soop K."/>
            <person name="Spirin V."/>
            <person name="Szebenyi C."/>
            <person name="Tomsovsky M."/>
            <person name="Tulloss R.E."/>
            <person name="Uehling J."/>
            <person name="Grigoriev I.V."/>
            <person name="Vagvolgyi C."/>
            <person name="Papp T."/>
            <person name="Martin F.M."/>
            <person name="Miettinen O."/>
            <person name="Hibbett D.S."/>
            <person name="Nagy L.G."/>
        </authorList>
    </citation>
    <scope>NUCLEOTIDE SEQUENCE [LARGE SCALE GENOMIC DNA]</scope>
    <source>
        <strain evidence="2 3">CBS 121175</strain>
    </source>
</reference>
<dbReference type="EMBL" id="ML210164">
    <property type="protein sequence ID" value="TFK27477.1"/>
    <property type="molecule type" value="Genomic_DNA"/>
</dbReference>
<dbReference type="AlphaFoldDB" id="A0A5C3L3R3"/>
<feature type="transmembrane region" description="Helical" evidence="1">
    <location>
        <begin position="49"/>
        <end position="68"/>
    </location>
</feature>
<keyword evidence="1" id="KW-1133">Transmembrane helix</keyword>
<evidence type="ECO:0000313" key="3">
    <source>
        <dbReference type="Proteomes" id="UP000307440"/>
    </source>
</evidence>
<gene>
    <name evidence="2" type="ORF">FA15DRAFT_169735</name>
</gene>
<feature type="transmembrane region" description="Helical" evidence="1">
    <location>
        <begin position="17"/>
        <end position="37"/>
    </location>
</feature>
<accession>A0A5C3L3R3</accession>
<keyword evidence="1" id="KW-0472">Membrane</keyword>
<proteinExistence type="predicted"/>
<organism evidence="2 3">
    <name type="scientific">Coprinopsis marcescibilis</name>
    <name type="common">Agaric fungus</name>
    <name type="synonym">Psathyrella marcescibilis</name>
    <dbReference type="NCBI Taxonomy" id="230819"/>
    <lineage>
        <taxon>Eukaryota</taxon>
        <taxon>Fungi</taxon>
        <taxon>Dikarya</taxon>
        <taxon>Basidiomycota</taxon>
        <taxon>Agaricomycotina</taxon>
        <taxon>Agaricomycetes</taxon>
        <taxon>Agaricomycetidae</taxon>
        <taxon>Agaricales</taxon>
        <taxon>Agaricineae</taxon>
        <taxon>Psathyrellaceae</taxon>
        <taxon>Coprinopsis</taxon>
    </lineage>
</organism>
<dbReference type="OrthoDB" id="5427664at2759"/>
<keyword evidence="3" id="KW-1185">Reference proteome</keyword>
<keyword evidence="1" id="KW-0812">Transmembrane</keyword>
<sequence length="267" mass="29323">MWSSPSNIVSLQKGLKAGWAILTLYFCVRTLGVAVSWKTLLQAKMFRMGAMVYIIDITGLGVRLSLYIQMFCNLAHEYISTEGIITARWGLLRLSLSMSITGLISAAEGTLSTLDALILAHVLVIPDASGVLNTRNYYFLAYIPKVDDGEMMTFPNIKGGGADTLLPLFNWLQSGSACAYGLYVARTLHATNTSSGAARQTLLASRKGSWAAGQSLPYTSVQGCWELRLTASRTSLPTHFPSKWLLHRSRKGQRTRLLKRSSRVALL</sequence>
<dbReference type="Proteomes" id="UP000307440">
    <property type="component" value="Unassembled WGS sequence"/>
</dbReference>